<evidence type="ECO:0000313" key="1">
    <source>
        <dbReference type="EMBL" id="EDX75518.1"/>
    </source>
</evidence>
<sequence length="61" mass="7244">MLFGYYPDKFLMIIRAVFEFGYYPNKLLTMIRAGFVVQLSLYELPLSLNPSLQPDNRMYDE</sequence>
<gene>
    <name evidence="1" type="ORF">MC7420_1436</name>
</gene>
<dbReference type="EMBL" id="DS989849">
    <property type="protein sequence ID" value="EDX75518.1"/>
    <property type="molecule type" value="Genomic_DNA"/>
</dbReference>
<name>B4VRW4_9CYAN</name>
<organism evidence="1 2">
    <name type="scientific">Coleofasciculus chthonoplastes PCC 7420</name>
    <dbReference type="NCBI Taxonomy" id="118168"/>
    <lineage>
        <taxon>Bacteria</taxon>
        <taxon>Bacillati</taxon>
        <taxon>Cyanobacteriota</taxon>
        <taxon>Cyanophyceae</taxon>
        <taxon>Coleofasciculales</taxon>
        <taxon>Coleofasciculaceae</taxon>
        <taxon>Coleofasciculus</taxon>
    </lineage>
</organism>
<reference evidence="1 2" key="1">
    <citation type="submission" date="2008-07" db="EMBL/GenBank/DDBJ databases">
        <authorList>
            <person name="Tandeau de Marsac N."/>
            <person name="Ferriera S."/>
            <person name="Johnson J."/>
            <person name="Kravitz S."/>
            <person name="Beeson K."/>
            <person name="Sutton G."/>
            <person name="Rogers Y.-H."/>
            <person name="Friedman R."/>
            <person name="Frazier M."/>
            <person name="Venter J.C."/>
        </authorList>
    </citation>
    <scope>NUCLEOTIDE SEQUENCE [LARGE SCALE GENOMIC DNA]</scope>
    <source>
        <strain evidence="1 2">PCC 7420</strain>
    </source>
</reference>
<accession>B4VRW4</accession>
<protein>
    <submittedName>
        <fullName evidence="1">Uncharacterized protein</fullName>
    </submittedName>
</protein>
<dbReference type="Proteomes" id="UP000003835">
    <property type="component" value="Unassembled WGS sequence"/>
</dbReference>
<evidence type="ECO:0000313" key="2">
    <source>
        <dbReference type="Proteomes" id="UP000003835"/>
    </source>
</evidence>
<keyword evidence="2" id="KW-1185">Reference proteome</keyword>
<proteinExistence type="predicted"/>
<dbReference type="AlphaFoldDB" id="B4VRW4"/>
<dbReference type="STRING" id="118168.MC7420_1436"/>
<dbReference type="HOGENOM" id="CLU_2914559_0_0_3"/>